<dbReference type="eggNOG" id="COG3203">
    <property type="taxonomic scope" value="Bacteria"/>
</dbReference>
<evidence type="ECO:0000256" key="10">
    <source>
        <dbReference type="ARBA" id="ARBA00023237"/>
    </source>
</evidence>
<evidence type="ECO:0000259" key="12">
    <source>
        <dbReference type="Pfam" id="PF13609"/>
    </source>
</evidence>
<dbReference type="PRINTS" id="PR00182">
    <property type="entry name" value="ECOLNEIPORIN"/>
</dbReference>
<keyword evidence="9" id="KW-0472">Membrane</keyword>
<evidence type="ECO:0000313" key="13">
    <source>
        <dbReference type="EMBL" id="EKF73925.1"/>
    </source>
</evidence>
<keyword evidence="10" id="KW-0998">Cell outer membrane</keyword>
<evidence type="ECO:0000256" key="5">
    <source>
        <dbReference type="ARBA" id="ARBA00022692"/>
    </source>
</evidence>
<dbReference type="InterPro" id="IPR001702">
    <property type="entry name" value="Porin_Gram-ve"/>
</dbReference>
<dbReference type="GO" id="GO:0009279">
    <property type="term" value="C:cell outer membrane"/>
    <property type="evidence" value="ECO:0007669"/>
    <property type="project" value="UniProtKB-SubCell"/>
</dbReference>
<keyword evidence="4" id="KW-1134">Transmembrane beta strand</keyword>
<keyword evidence="3" id="KW-0813">Transport</keyword>
<feature type="chain" id="PRO_5003948591" evidence="11">
    <location>
        <begin position="29"/>
        <end position="355"/>
    </location>
</feature>
<dbReference type="CDD" id="cd00342">
    <property type="entry name" value="gram_neg_porins"/>
    <property type="match status" value="1"/>
</dbReference>
<sequence length="355" mass="38223">MIQGDKNVKKTLLAVSVAACLAPASVMAAPAFYGKINLSLDKYSDYPDMNQQLNPGSLDDAWYVESNNSRLGLRGDEKVRNTDLTILYQLEAGYDVDGDSGQTFSTRNSYLGLGTNVGKFFAGRYDSVVKQAEGRIDQFNDTLADMDTLFLGQRRNSNTLNWESLDYSGLTFRAQLAPGEETAVGTDTKDGLADTWGLSATFEKDSLYAALAYESSYATVNIPSTPVTSVGVDTDLIRASAGLKLSDDVQVGAIIERAELDPNLAGADKADSMSYLVSGRVGVSERVALKGQFGWLDSSDLDADVKVLTLGADYQLAEQARAYALVSLSDTNFDDTTVDVDETGNAFSVGMVYSF</sequence>
<dbReference type="Pfam" id="PF13609">
    <property type="entry name" value="Porin_4"/>
    <property type="match status" value="1"/>
</dbReference>
<evidence type="ECO:0000256" key="8">
    <source>
        <dbReference type="ARBA" id="ARBA00023114"/>
    </source>
</evidence>
<dbReference type="STRING" id="1177179.A11A3_11227"/>
<dbReference type="InterPro" id="IPR033900">
    <property type="entry name" value="Gram_neg_porin_domain"/>
</dbReference>
<feature type="signal peptide" evidence="11">
    <location>
        <begin position="1"/>
        <end position="28"/>
    </location>
</feature>
<organism evidence="13 14">
    <name type="scientific">Alcanivorax hongdengensis A-11-3</name>
    <dbReference type="NCBI Taxonomy" id="1177179"/>
    <lineage>
        <taxon>Bacteria</taxon>
        <taxon>Pseudomonadati</taxon>
        <taxon>Pseudomonadota</taxon>
        <taxon>Gammaproteobacteria</taxon>
        <taxon>Oceanospirillales</taxon>
        <taxon>Alcanivoracaceae</taxon>
        <taxon>Alcanivorax</taxon>
    </lineage>
</organism>
<comment type="subcellular location">
    <subcellularLocation>
        <location evidence="1">Cell outer membrane</location>
        <topology evidence="1">Multi-pass membrane protein</topology>
    </subcellularLocation>
</comment>
<keyword evidence="6 11" id="KW-0732">Signal</keyword>
<dbReference type="Gene3D" id="2.40.160.10">
    <property type="entry name" value="Porin"/>
    <property type="match status" value="1"/>
</dbReference>
<dbReference type="GO" id="GO:0015288">
    <property type="term" value="F:porin activity"/>
    <property type="evidence" value="ECO:0007669"/>
    <property type="project" value="UniProtKB-KW"/>
</dbReference>
<dbReference type="EMBL" id="AMRJ01000017">
    <property type="protein sequence ID" value="EKF73925.1"/>
    <property type="molecule type" value="Genomic_DNA"/>
</dbReference>
<keyword evidence="8" id="KW-0626">Porin</keyword>
<dbReference type="Proteomes" id="UP000010164">
    <property type="component" value="Unassembled WGS sequence"/>
</dbReference>
<comment type="caution">
    <text evidence="13">The sequence shown here is derived from an EMBL/GenBank/DDBJ whole genome shotgun (WGS) entry which is preliminary data.</text>
</comment>
<dbReference type="InterPro" id="IPR050298">
    <property type="entry name" value="Gram-neg_bact_OMP"/>
</dbReference>
<dbReference type="PATRIC" id="fig|1177179.3.peg.2241"/>
<evidence type="ECO:0000256" key="2">
    <source>
        <dbReference type="ARBA" id="ARBA00011233"/>
    </source>
</evidence>
<proteinExistence type="predicted"/>
<evidence type="ECO:0000256" key="4">
    <source>
        <dbReference type="ARBA" id="ARBA00022452"/>
    </source>
</evidence>
<evidence type="ECO:0000256" key="1">
    <source>
        <dbReference type="ARBA" id="ARBA00004571"/>
    </source>
</evidence>
<gene>
    <name evidence="13" type="ORF">A11A3_11227</name>
</gene>
<comment type="subunit">
    <text evidence="2">Homotrimer.</text>
</comment>
<dbReference type="AlphaFoldDB" id="L0WDR7"/>
<feature type="domain" description="Porin" evidence="12">
    <location>
        <begin position="17"/>
        <end position="330"/>
    </location>
</feature>
<evidence type="ECO:0000256" key="6">
    <source>
        <dbReference type="ARBA" id="ARBA00022729"/>
    </source>
</evidence>
<protein>
    <submittedName>
        <fullName evidence="13">Porin</fullName>
    </submittedName>
</protein>
<dbReference type="OrthoDB" id="8173690at2"/>
<dbReference type="SUPFAM" id="SSF56935">
    <property type="entry name" value="Porins"/>
    <property type="match status" value="1"/>
</dbReference>
<evidence type="ECO:0000256" key="7">
    <source>
        <dbReference type="ARBA" id="ARBA00023065"/>
    </source>
</evidence>
<reference evidence="13 14" key="1">
    <citation type="journal article" date="2012" name="J. Bacteriol.">
        <title>Genome Sequence of the Alkane-Degrading Bacterium Alcanivorax hongdengensis Type Strain A-11-3.</title>
        <authorList>
            <person name="Lai Q."/>
            <person name="Shao Z."/>
        </authorList>
    </citation>
    <scope>NUCLEOTIDE SEQUENCE [LARGE SCALE GENOMIC DNA]</scope>
    <source>
        <strain evidence="13 14">A-11-3</strain>
    </source>
</reference>
<evidence type="ECO:0000256" key="9">
    <source>
        <dbReference type="ARBA" id="ARBA00023136"/>
    </source>
</evidence>
<keyword evidence="5" id="KW-0812">Transmembrane</keyword>
<evidence type="ECO:0000313" key="14">
    <source>
        <dbReference type="Proteomes" id="UP000010164"/>
    </source>
</evidence>
<dbReference type="InterPro" id="IPR023614">
    <property type="entry name" value="Porin_dom_sf"/>
</dbReference>
<accession>L0WDR7</accession>
<dbReference type="PANTHER" id="PTHR34501:SF9">
    <property type="entry name" value="MAJOR OUTER MEMBRANE PROTEIN P.IA"/>
    <property type="match status" value="1"/>
</dbReference>
<evidence type="ECO:0000256" key="3">
    <source>
        <dbReference type="ARBA" id="ARBA00022448"/>
    </source>
</evidence>
<keyword evidence="7" id="KW-0406">Ion transport</keyword>
<dbReference type="GO" id="GO:0046930">
    <property type="term" value="C:pore complex"/>
    <property type="evidence" value="ECO:0007669"/>
    <property type="project" value="UniProtKB-KW"/>
</dbReference>
<name>L0WDR7_9GAMM</name>
<keyword evidence="14" id="KW-1185">Reference proteome</keyword>
<dbReference type="GO" id="GO:0034220">
    <property type="term" value="P:monoatomic ion transmembrane transport"/>
    <property type="evidence" value="ECO:0007669"/>
    <property type="project" value="InterPro"/>
</dbReference>
<evidence type="ECO:0000256" key="11">
    <source>
        <dbReference type="SAM" id="SignalP"/>
    </source>
</evidence>
<dbReference type="PANTHER" id="PTHR34501">
    <property type="entry name" value="PROTEIN YDDL-RELATED"/>
    <property type="match status" value="1"/>
</dbReference>